<reference evidence="1" key="1">
    <citation type="submission" date="2022-09" db="EMBL/GenBank/DDBJ databases">
        <title>Intensive care unit water sources are persistently colonized with multi-drug resistant bacteria and are the site of extensive horizontal gene transfer of antibiotic resistance genes.</title>
        <authorList>
            <person name="Diorio-Toth L."/>
        </authorList>
    </citation>
    <scope>NUCLEOTIDE SEQUENCE</scope>
    <source>
        <strain evidence="1">GD03796</strain>
    </source>
</reference>
<dbReference type="AlphaFoldDB" id="A0AA42VFQ1"/>
<dbReference type="EMBL" id="JAOCFT010000001">
    <property type="protein sequence ID" value="MDH1899951.1"/>
    <property type="molecule type" value="Genomic_DNA"/>
</dbReference>
<comment type="caution">
    <text evidence="1">The sequence shown here is derived from an EMBL/GenBank/DDBJ whole genome shotgun (WGS) entry which is preliminary data.</text>
</comment>
<gene>
    <name evidence="1" type="ORF">N5I07_20820</name>
</gene>
<proteinExistence type="predicted"/>
<sequence length="184" mass="21640">MLNYRLLQQLAPLNFRDERKTETLADYLDRVSPLVPSIPSNVLAQWIYRHWRGFESNWSFIDLASHQFECEHWPTAQIIEQIDSRHMEVIDRWGEMLRSNRYVRRSWLGDDMLRRGTWSEPVIVLATAPGTCYPDGHPLPHPYCLLEGHHRLGYLRSMAADGAPLQAQHALWICRPVRDTQTFF</sequence>
<accession>A0AA42VFQ1</accession>
<evidence type="ECO:0000313" key="2">
    <source>
        <dbReference type="Proteomes" id="UP001160758"/>
    </source>
</evidence>
<name>A0AA42VFQ1_AERCA</name>
<evidence type="ECO:0000313" key="1">
    <source>
        <dbReference type="EMBL" id="MDH1899951.1"/>
    </source>
</evidence>
<organism evidence="1 2">
    <name type="scientific">Aeromonas caviae</name>
    <name type="common">Aeromonas punctata</name>
    <dbReference type="NCBI Taxonomy" id="648"/>
    <lineage>
        <taxon>Bacteria</taxon>
        <taxon>Pseudomonadati</taxon>
        <taxon>Pseudomonadota</taxon>
        <taxon>Gammaproteobacteria</taxon>
        <taxon>Aeromonadales</taxon>
        <taxon>Aeromonadaceae</taxon>
        <taxon>Aeromonas</taxon>
    </lineage>
</organism>
<dbReference type="Proteomes" id="UP001160758">
    <property type="component" value="Unassembled WGS sequence"/>
</dbReference>
<protein>
    <submittedName>
        <fullName evidence="1">Uncharacterized protein</fullName>
    </submittedName>
</protein>
<dbReference type="RefSeq" id="WP_279982104.1">
    <property type="nucleotide sequence ID" value="NZ_JAOCFT010000001.1"/>
</dbReference>